<dbReference type="InterPro" id="IPR027434">
    <property type="entry name" value="Homing_endonucl"/>
</dbReference>
<dbReference type="SUPFAM" id="SSF55608">
    <property type="entry name" value="Homing endonucleases"/>
    <property type="match status" value="1"/>
</dbReference>
<dbReference type="GO" id="GO:0004519">
    <property type="term" value="F:endonuclease activity"/>
    <property type="evidence" value="ECO:0007669"/>
    <property type="project" value="InterPro"/>
</dbReference>
<accession>A0A0F9JRM4</accession>
<dbReference type="Pfam" id="PF17289">
    <property type="entry name" value="Terminase_6C"/>
    <property type="match status" value="1"/>
</dbReference>
<name>A0A0F9JRM4_9ZZZZ</name>
<dbReference type="InterPro" id="IPR036844">
    <property type="entry name" value="Hint_dom_sf"/>
</dbReference>
<evidence type="ECO:0000313" key="3">
    <source>
        <dbReference type="EMBL" id="KKM65091.1"/>
    </source>
</evidence>
<keyword evidence="1" id="KW-1188">Viral release from host cell</keyword>
<dbReference type="AlphaFoldDB" id="A0A0F9JRM4"/>
<sequence>MTDYIDEILTEETIDGFTWGYLAANYDNPRPIPSFHMEMWELCCSDASKVAIAAPREHAKAQSVDSRILTPNGWTTIGNLSVGDQIIGDGGAAKTVTRLHPISDMDLYRVTTADGKSTLCNLDHLWLCEIPSNVKRLQLKTLKEILENWKTDRQDKRTDKCFTEYRYRIPVIDPVQFEEKNFEVDPYTLGLWLGDGHAASGRITTADPEVLDNVAYSFAKQSGNYLYKIEGLYQDLQDLGVLDNKHVPETYLFGSVEQRLALLRGLMDSDGTISKIHGQVSFCNTNKSLVNSVVSLIRSLGGIAAVSEAEAKLYGKSCGLYWRVTVKMGTCPFFLPRKVRYWSPHKRLYSYIVGIDYEKTAPGRCLTVNGRLYVTDDYLLTHNSTAITHAFILAAVCLGVKDFVLLVSGTETQASEFLMSIKAELEHNRRLRKDFHIKSFLKETETNIIVLRQDGTKFRIQAKGSEQKVRGIKWENKRPDLIVCDDLEEDEQVMNPERREKFRRWFMNALVPCGSDTCSIRVVGTILHLDSMLNRLMSNKAWKNLFYRAHDDDFENLLWPEKFSEERLQEIQLGFIEDGNPEGYSQEYLNQPVDIKRAFFKKDYFYDFERDKDGEWIKPNLEYFAAADFAISEKEKADFTVIIVGGVDPKGVLHIVDVNRFKTEDGGLICDELIDTQKHYNPSLFTFETAQIDKAIGSFLDKEMRKQRTFLNIEKVTPTQSKTMRGRSIQAMHRSGAIRYDRKSSWFDPFEAELMMVADSGPRGRHDDQFDAFAYLGLTIDQHYEAHDQFDAFAYLGLTIDHHFIAQSDEDLEEEEYDIAFEEHHDLGRDHITGY</sequence>
<dbReference type="Gene3D" id="3.30.420.240">
    <property type="match status" value="1"/>
</dbReference>
<proteinExistence type="predicted"/>
<dbReference type="InterPro" id="IPR004042">
    <property type="entry name" value="Intein_endonuc_central"/>
</dbReference>
<dbReference type="Gene3D" id="3.10.28.10">
    <property type="entry name" value="Homing endonucleases"/>
    <property type="match status" value="1"/>
</dbReference>
<dbReference type="InterPro" id="IPR035421">
    <property type="entry name" value="Terminase_6C"/>
</dbReference>
<dbReference type="Pfam" id="PF14528">
    <property type="entry name" value="LAGLIDADG_3"/>
    <property type="match status" value="1"/>
</dbReference>
<dbReference type="Gene3D" id="3.40.50.300">
    <property type="entry name" value="P-loop containing nucleotide triphosphate hydrolases"/>
    <property type="match status" value="1"/>
</dbReference>
<reference evidence="3" key="1">
    <citation type="journal article" date="2015" name="Nature">
        <title>Complex archaea that bridge the gap between prokaryotes and eukaryotes.</title>
        <authorList>
            <person name="Spang A."/>
            <person name="Saw J.H."/>
            <person name="Jorgensen S.L."/>
            <person name="Zaremba-Niedzwiedzka K."/>
            <person name="Martijn J."/>
            <person name="Lind A.E."/>
            <person name="van Eijk R."/>
            <person name="Schleper C."/>
            <person name="Guy L."/>
            <person name="Ettema T.J."/>
        </authorList>
    </citation>
    <scope>NUCLEOTIDE SEQUENCE</scope>
</reference>
<comment type="caution">
    <text evidence="3">The sequence shown here is derived from an EMBL/GenBank/DDBJ whole genome shotgun (WGS) entry which is preliminary data.</text>
</comment>
<feature type="domain" description="DOD-type homing endonuclease" evidence="2">
    <location>
        <begin position="188"/>
        <end position="302"/>
    </location>
</feature>
<dbReference type="PROSITE" id="PS50819">
    <property type="entry name" value="INTEIN_ENDONUCLEASE"/>
    <property type="match status" value="1"/>
</dbReference>
<gene>
    <name evidence="3" type="ORF">LCGC14_1494780</name>
</gene>
<dbReference type="EMBL" id="LAZR01010782">
    <property type="protein sequence ID" value="KKM65091.1"/>
    <property type="molecule type" value="Genomic_DNA"/>
</dbReference>
<dbReference type="InterPro" id="IPR004860">
    <property type="entry name" value="LAGLIDADG_dom"/>
</dbReference>
<dbReference type="InterPro" id="IPR027417">
    <property type="entry name" value="P-loop_NTPase"/>
</dbReference>
<evidence type="ECO:0000259" key="2">
    <source>
        <dbReference type="PROSITE" id="PS50819"/>
    </source>
</evidence>
<protein>
    <recommendedName>
        <fullName evidence="2">DOD-type homing endonuclease domain-containing protein</fullName>
    </recommendedName>
</protein>
<dbReference type="SUPFAM" id="SSF51294">
    <property type="entry name" value="Hedgehog/intein (Hint) domain"/>
    <property type="match status" value="1"/>
</dbReference>
<evidence type="ECO:0000256" key="1">
    <source>
        <dbReference type="ARBA" id="ARBA00022612"/>
    </source>
</evidence>
<organism evidence="3">
    <name type="scientific">marine sediment metagenome</name>
    <dbReference type="NCBI Taxonomy" id="412755"/>
    <lineage>
        <taxon>unclassified sequences</taxon>
        <taxon>metagenomes</taxon>
        <taxon>ecological metagenomes</taxon>
    </lineage>
</organism>